<geneLocation type="mitochondrion" evidence="1"/>
<name>A0A101M0L6_PICGL</name>
<dbReference type="AlphaFoldDB" id="A0A101M0L6"/>
<dbReference type="EMBL" id="LKAM01000004">
    <property type="protein sequence ID" value="KUM48805.1"/>
    <property type="molecule type" value="Genomic_DNA"/>
</dbReference>
<accession>A0A101M0L6</accession>
<proteinExistence type="predicted"/>
<keyword evidence="1" id="KW-0496">Mitochondrion</keyword>
<gene>
    <name evidence="1" type="ORF">ABT39_MTgene4141</name>
</gene>
<protein>
    <submittedName>
        <fullName evidence="1">Uncharacterized protein</fullName>
    </submittedName>
</protein>
<organism evidence="1">
    <name type="scientific">Picea glauca</name>
    <name type="common">White spruce</name>
    <name type="synonym">Pinus glauca</name>
    <dbReference type="NCBI Taxonomy" id="3330"/>
    <lineage>
        <taxon>Eukaryota</taxon>
        <taxon>Viridiplantae</taxon>
        <taxon>Streptophyta</taxon>
        <taxon>Embryophyta</taxon>
        <taxon>Tracheophyta</taxon>
        <taxon>Spermatophyta</taxon>
        <taxon>Pinopsida</taxon>
        <taxon>Pinidae</taxon>
        <taxon>Conifers I</taxon>
        <taxon>Pinales</taxon>
        <taxon>Pinaceae</taxon>
        <taxon>Picea</taxon>
    </lineage>
</organism>
<sequence>MGSYLFPLADFFFMVRHSCRDLFFMFICRQLCRILMPRSHAETFIRRQLCRRRICICLVPVSTHFFPVSTSTSLPPSEGAQPVFYLVKERNWYSTSGTLTSIPPMKP</sequence>
<evidence type="ECO:0000313" key="1">
    <source>
        <dbReference type="EMBL" id="KUM48805.1"/>
    </source>
</evidence>
<comment type="caution">
    <text evidence="1">The sequence shown here is derived from an EMBL/GenBank/DDBJ whole genome shotgun (WGS) entry which is preliminary data.</text>
</comment>
<reference evidence="1" key="1">
    <citation type="journal article" date="2015" name="Genome Biol. Evol.">
        <title>Organellar Genomes of White Spruce (Picea glauca): Assembly and Annotation.</title>
        <authorList>
            <person name="Jackman S.D."/>
            <person name="Warren R.L."/>
            <person name="Gibb E.A."/>
            <person name="Vandervalk B.P."/>
            <person name="Mohamadi H."/>
            <person name="Chu J."/>
            <person name="Raymond A."/>
            <person name="Pleasance S."/>
            <person name="Coope R."/>
            <person name="Wildung M.R."/>
            <person name="Ritland C.E."/>
            <person name="Bousquet J."/>
            <person name="Jones S.J."/>
            <person name="Bohlmann J."/>
            <person name="Birol I."/>
        </authorList>
    </citation>
    <scope>NUCLEOTIDE SEQUENCE [LARGE SCALE GENOMIC DNA]</scope>
    <source>
        <tissue evidence="1">Flushing bud</tissue>
    </source>
</reference>